<dbReference type="PANTHER" id="PTHR42702">
    <property type="entry name" value="NUCLEOTIDE PYROPHOSPHOHYDROLASE"/>
    <property type="match status" value="1"/>
</dbReference>
<dbReference type="Gene3D" id="1.10.287.1080">
    <property type="entry name" value="MazG-like"/>
    <property type="match status" value="1"/>
</dbReference>
<evidence type="ECO:0000313" key="2">
    <source>
        <dbReference type="EMBL" id="MBA5761140.1"/>
    </source>
</evidence>
<evidence type="ECO:0000313" key="3">
    <source>
        <dbReference type="Proteomes" id="UP000571701"/>
    </source>
</evidence>
<gene>
    <name evidence="2" type="ORF">H2O73_02200</name>
</gene>
<organism evidence="2 3">
    <name type="scientific">Vibrio marinisediminis</name>
    <dbReference type="NCBI Taxonomy" id="2758441"/>
    <lineage>
        <taxon>Bacteria</taxon>
        <taxon>Pseudomonadati</taxon>
        <taxon>Pseudomonadota</taxon>
        <taxon>Gammaproteobacteria</taxon>
        <taxon>Vibrionales</taxon>
        <taxon>Vibrionaceae</taxon>
        <taxon>Vibrio</taxon>
    </lineage>
</organism>
<proteinExistence type="predicted"/>
<dbReference type="CDD" id="cd11535">
    <property type="entry name" value="NTP-PPase_SsMazG"/>
    <property type="match status" value="1"/>
</dbReference>
<evidence type="ECO:0000259" key="1">
    <source>
        <dbReference type="Pfam" id="PF03819"/>
    </source>
</evidence>
<keyword evidence="2" id="KW-0378">Hydrolase</keyword>
<name>A0A7W2ISA5_9VIBR</name>
<reference evidence="2 3" key="1">
    <citation type="submission" date="2020-07" db="EMBL/GenBank/DDBJ databases">
        <title>Vibrio marinisediminis sp. nov., isolated from marine sediment.</title>
        <authorList>
            <person name="Ji X."/>
        </authorList>
    </citation>
    <scope>NUCLEOTIDE SEQUENCE [LARGE SCALE GENOMIC DNA]</scope>
    <source>
        <strain evidence="2 3">404</strain>
    </source>
</reference>
<dbReference type="GO" id="GO:0016787">
    <property type="term" value="F:hydrolase activity"/>
    <property type="evidence" value="ECO:0007669"/>
    <property type="project" value="UniProtKB-KW"/>
</dbReference>
<feature type="domain" description="NTP pyrophosphohydrolase MazG-like" evidence="1">
    <location>
        <begin position="37"/>
        <end position="102"/>
    </location>
</feature>
<dbReference type="PANTHER" id="PTHR42702:SF1">
    <property type="entry name" value="REGULATORY PROTEIN FOR BETA-LACTAMASE"/>
    <property type="match status" value="1"/>
</dbReference>
<sequence length="106" mass="12060">MPELKQTPSLADFQHYVAQLEVERGFADQPVLEKCLLLGEETGELFKAVRKSQGIAIDPNSKVGEVGDELADIFIYLCSIANRYEIDLEQAFIAKEEKNKLRCWQK</sequence>
<dbReference type="AlphaFoldDB" id="A0A7W2ISA5"/>
<dbReference type="EMBL" id="JACFYF010000001">
    <property type="protein sequence ID" value="MBA5761140.1"/>
    <property type="molecule type" value="Genomic_DNA"/>
</dbReference>
<dbReference type="PIRSF" id="PIRSF036521">
    <property type="entry name" value="UCP036521_pph"/>
    <property type="match status" value="1"/>
</dbReference>
<dbReference type="Proteomes" id="UP000571701">
    <property type="component" value="Unassembled WGS sequence"/>
</dbReference>
<dbReference type="Pfam" id="PF03819">
    <property type="entry name" value="MazG"/>
    <property type="match status" value="1"/>
</dbReference>
<dbReference type="InterPro" id="IPR011411">
    <property type="entry name" value="MazG-related_YvdC"/>
</dbReference>
<dbReference type="RefSeq" id="WP_182106073.1">
    <property type="nucleotide sequence ID" value="NZ_JACFYF010000001.1"/>
</dbReference>
<accession>A0A7W2ISA5</accession>
<comment type="caution">
    <text evidence="2">The sequence shown here is derived from an EMBL/GenBank/DDBJ whole genome shotgun (WGS) entry which is preliminary data.</text>
</comment>
<dbReference type="InterPro" id="IPR004518">
    <property type="entry name" value="MazG-like_dom"/>
</dbReference>
<keyword evidence="3" id="KW-1185">Reference proteome</keyword>
<protein>
    <submittedName>
        <fullName evidence="2">Pyrophosphohydrolase</fullName>
    </submittedName>
</protein>
<dbReference type="SUPFAM" id="SSF101386">
    <property type="entry name" value="all-alpha NTP pyrophosphatases"/>
    <property type="match status" value="1"/>
</dbReference>